<sequence length="109" mass="12183">MFCRCSADGDGTMTFTRRQLLAAASARLETHLKRSIRTSESREPPPSGRSVLHRFPLKLRHLDICGRRPLPALSRKHRRRSPGLVTGTAMVTTNVYVAENKAMGAFRPP</sequence>
<accession>A0ACB7RU11</accession>
<gene>
    <name evidence="1" type="ORF">HPB50_003875</name>
</gene>
<proteinExistence type="predicted"/>
<dbReference type="EMBL" id="CM023487">
    <property type="protein sequence ID" value="KAH6925334.1"/>
    <property type="molecule type" value="Genomic_DNA"/>
</dbReference>
<dbReference type="Proteomes" id="UP000821845">
    <property type="component" value="Chromosome 7"/>
</dbReference>
<evidence type="ECO:0000313" key="1">
    <source>
        <dbReference type="EMBL" id="KAH6925334.1"/>
    </source>
</evidence>
<keyword evidence="2" id="KW-1185">Reference proteome</keyword>
<organism evidence="1 2">
    <name type="scientific">Hyalomma asiaticum</name>
    <name type="common">Tick</name>
    <dbReference type="NCBI Taxonomy" id="266040"/>
    <lineage>
        <taxon>Eukaryota</taxon>
        <taxon>Metazoa</taxon>
        <taxon>Ecdysozoa</taxon>
        <taxon>Arthropoda</taxon>
        <taxon>Chelicerata</taxon>
        <taxon>Arachnida</taxon>
        <taxon>Acari</taxon>
        <taxon>Parasitiformes</taxon>
        <taxon>Ixodida</taxon>
        <taxon>Ixodoidea</taxon>
        <taxon>Ixodidae</taxon>
        <taxon>Hyalomminae</taxon>
        <taxon>Hyalomma</taxon>
    </lineage>
</organism>
<reference evidence="1" key="1">
    <citation type="submission" date="2020-05" db="EMBL/GenBank/DDBJ databases">
        <title>Large-scale comparative analyses of tick genomes elucidate their genetic diversity and vector capacities.</title>
        <authorList>
            <person name="Jia N."/>
            <person name="Wang J."/>
            <person name="Shi W."/>
            <person name="Du L."/>
            <person name="Sun Y."/>
            <person name="Zhan W."/>
            <person name="Jiang J."/>
            <person name="Wang Q."/>
            <person name="Zhang B."/>
            <person name="Ji P."/>
            <person name="Sakyi L.B."/>
            <person name="Cui X."/>
            <person name="Yuan T."/>
            <person name="Jiang B."/>
            <person name="Yang W."/>
            <person name="Lam T.T.-Y."/>
            <person name="Chang Q."/>
            <person name="Ding S."/>
            <person name="Wang X."/>
            <person name="Zhu J."/>
            <person name="Ruan X."/>
            <person name="Zhao L."/>
            <person name="Wei J."/>
            <person name="Que T."/>
            <person name="Du C."/>
            <person name="Cheng J."/>
            <person name="Dai P."/>
            <person name="Han X."/>
            <person name="Huang E."/>
            <person name="Gao Y."/>
            <person name="Liu J."/>
            <person name="Shao H."/>
            <person name="Ye R."/>
            <person name="Li L."/>
            <person name="Wei W."/>
            <person name="Wang X."/>
            <person name="Wang C."/>
            <person name="Yang T."/>
            <person name="Huo Q."/>
            <person name="Li W."/>
            <person name="Guo W."/>
            <person name="Chen H."/>
            <person name="Zhou L."/>
            <person name="Ni X."/>
            <person name="Tian J."/>
            <person name="Zhou Y."/>
            <person name="Sheng Y."/>
            <person name="Liu T."/>
            <person name="Pan Y."/>
            <person name="Xia L."/>
            <person name="Li J."/>
            <person name="Zhao F."/>
            <person name="Cao W."/>
        </authorList>
    </citation>
    <scope>NUCLEOTIDE SEQUENCE</scope>
    <source>
        <strain evidence="1">Hyas-2018</strain>
    </source>
</reference>
<evidence type="ECO:0000313" key="2">
    <source>
        <dbReference type="Proteomes" id="UP000821845"/>
    </source>
</evidence>
<comment type="caution">
    <text evidence="1">The sequence shown here is derived from an EMBL/GenBank/DDBJ whole genome shotgun (WGS) entry which is preliminary data.</text>
</comment>
<name>A0ACB7RU11_HYAAI</name>
<protein>
    <submittedName>
        <fullName evidence="1">Uncharacterized protein</fullName>
    </submittedName>
</protein>